<reference evidence="1" key="1">
    <citation type="submission" date="2022-07" db="EMBL/GenBank/DDBJ databases">
        <title>Phylogenomic reconstructions and comparative analyses of Kickxellomycotina fungi.</title>
        <authorList>
            <person name="Reynolds N.K."/>
            <person name="Stajich J.E."/>
            <person name="Barry K."/>
            <person name="Grigoriev I.V."/>
            <person name="Crous P."/>
            <person name="Smith M.E."/>
        </authorList>
    </citation>
    <scope>NUCLEOTIDE SEQUENCE</scope>
    <source>
        <strain evidence="1">BCRC 34191</strain>
    </source>
</reference>
<evidence type="ECO:0000313" key="1">
    <source>
        <dbReference type="EMBL" id="KAJ2791562.1"/>
    </source>
</evidence>
<protein>
    <submittedName>
        <fullName evidence="1">Uncharacterized protein</fullName>
    </submittedName>
</protein>
<comment type="caution">
    <text evidence="1">The sequence shown here is derived from an EMBL/GenBank/DDBJ whole genome shotgun (WGS) entry which is preliminary data.</text>
</comment>
<dbReference type="EMBL" id="JANBUK010000128">
    <property type="protein sequence ID" value="KAJ2791562.1"/>
    <property type="molecule type" value="Genomic_DNA"/>
</dbReference>
<keyword evidence="2" id="KW-1185">Reference proteome</keyword>
<evidence type="ECO:0000313" key="2">
    <source>
        <dbReference type="Proteomes" id="UP001140066"/>
    </source>
</evidence>
<organism evidence="1 2">
    <name type="scientific">Coemansia linderi</name>
    <dbReference type="NCBI Taxonomy" id="2663919"/>
    <lineage>
        <taxon>Eukaryota</taxon>
        <taxon>Fungi</taxon>
        <taxon>Fungi incertae sedis</taxon>
        <taxon>Zoopagomycota</taxon>
        <taxon>Kickxellomycotina</taxon>
        <taxon>Kickxellomycetes</taxon>
        <taxon>Kickxellales</taxon>
        <taxon>Kickxellaceae</taxon>
        <taxon>Coemansia</taxon>
    </lineage>
</organism>
<gene>
    <name evidence="1" type="ORF">GGI18_001041</name>
</gene>
<sequence>MLSRRASHSSQAVLPADAIAHRHSHADLLGLGNLPNIARGGGEYGAGAARQAKDQMDLVFGDSTLPRVVMSQGWMAYGPLTAPLTSASAGHLNILGPNTASPVATTSSSLSGLDLSGLAMGGGSRSGGATASIPVGLNSAGLLLDGLGMSLQDPPYHLSLMPEEDQHQH</sequence>
<proteinExistence type="predicted"/>
<accession>A0ACC1KL30</accession>
<name>A0ACC1KL30_9FUNG</name>
<dbReference type="Proteomes" id="UP001140066">
    <property type="component" value="Unassembled WGS sequence"/>
</dbReference>